<dbReference type="GO" id="GO:0000014">
    <property type="term" value="F:single-stranded DNA endodeoxyribonuclease activity"/>
    <property type="evidence" value="ECO:0007669"/>
    <property type="project" value="TreeGrafter"/>
</dbReference>
<dbReference type="SMART" id="SM00892">
    <property type="entry name" value="Endonuclease_NS"/>
    <property type="match status" value="1"/>
</dbReference>
<dbReference type="GO" id="GO:0003676">
    <property type="term" value="F:nucleic acid binding"/>
    <property type="evidence" value="ECO:0007669"/>
    <property type="project" value="InterPro"/>
</dbReference>
<evidence type="ECO:0000256" key="4">
    <source>
        <dbReference type="SAM" id="MobiDB-lite"/>
    </source>
</evidence>
<evidence type="ECO:0000313" key="8">
    <source>
        <dbReference type="Proteomes" id="UP001479290"/>
    </source>
</evidence>
<dbReference type="Proteomes" id="UP001479290">
    <property type="component" value="Unassembled WGS sequence"/>
</dbReference>
<dbReference type="GO" id="GO:0005634">
    <property type="term" value="C:nucleus"/>
    <property type="evidence" value="ECO:0007669"/>
    <property type="project" value="TreeGrafter"/>
</dbReference>
<comment type="caution">
    <text evidence="7">The sequence shown here is derived from an EMBL/GenBank/DDBJ whole genome shotgun (WGS) entry which is preliminary data.</text>
</comment>
<feature type="compositionally biased region" description="Polar residues" evidence="4">
    <location>
        <begin position="116"/>
        <end position="137"/>
    </location>
</feature>
<name>A0AAW2AYH2_CULAL</name>
<dbReference type="Pfam" id="PF01223">
    <property type="entry name" value="Endonuclease_NS"/>
    <property type="match status" value="1"/>
</dbReference>
<dbReference type="EMBL" id="JAWDJR010000003">
    <property type="protein sequence ID" value="KAK9978582.1"/>
    <property type="molecule type" value="Genomic_DNA"/>
</dbReference>
<evidence type="ECO:0008006" key="9">
    <source>
        <dbReference type="Google" id="ProtNLM"/>
    </source>
</evidence>
<dbReference type="SUPFAM" id="SSF54060">
    <property type="entry name" value="His-Me finger endonucleases"/>
    <property type="match status" value="1"/>
</dbReference>
<keyword evidence="3" id="KW-0479">Metal-binding</keyword>
<dbReference type="GO" id="GO:0004521">
    <property type="term" value="F:RNA endonuclease activity"/>
    <property type="evidence" value="ECO:0007669"/>
    <property type="project" value="TreeGrafter"/>
</dbReference>
<dbReference type="AlphaFoldDB" id="A0AAW2AYH2"/>
<dbReference type="InterPro" id="IPR044929">
    <property type="entry name" value="DNA/RNA_non-sp_Endonuclease_sf"/>
</dbReference>
<dbReference type="InterPro" id="IPR040255">
    <property type="entry name" value="Non-specific_endonuclease"/>
</dbReference>
<dbReference type="GO" id="GO:0006309">
    <property type="term" value="P:apoptotic DNA fragmentation"/>
    <property type="evidence" value="ECO:0007669"/>
    <property type="project" value="TreeGrafter"/>
</dbReference>
<dbReference type="SMART" id="SM00477">
    <property type="entry name" value="NUC"/>
    <property type="match status" value="1"/>
</dbReference>
<dbReference type="InterPro" id="IPR001604">
    <property type="entry name" value="Endo_G_ENPP1-like_dom"/>
</dbReference>
<feature type="compositionally biased region" description="Basic and acidic residues" evidence="4">
    <location>
        <begin position="73"/>
        <end position="99"/>
    </location>
</feature>
<evidence type="ECO:0000256" key="1">
    <source>
        <dbReference type="ARBA" id="ARBA00010052"/>
    </source>
</evidence>
<evidence type="ECO:0000256" key="3">
    <source>
        <dbReference type="PIRSR" id="PIRSR640255-2"/>
    </source>
</evidence>
<evidence type="ECO:0000256" key="2">
    <source>
        <dbReference type="PIRSR" id="PIRSR640255-1"/>
    </source>
</evidence>
<dbReference type="Gene3D" id="3.40.570.10">
    <property type="entry name" value="Extracellular Endonuclease, subunit A"/>
    <property type="match status" value="1"/>
</dbReference>
<dbReference type="GO" id="GO:0046872">
    <property type="term" value="F:metal ion binding"/>
    <property type="evidence" value="ECO:0007669"/>
    <property type="project" value="UniProtKB-KW"/>
</dbReference>
<feature type="region of interest" description="Disordered" evidence="4">
    <location>
        <begin position="73"/>
        <end position="158"/>
    </location>
</feature>
<dbReference type="PANTHER" id="PTHR13966">
    <property type="entry name" value="ENDONUCLEASE RELATED"/>
    <property type="match status" value="1"/>
</dbReference>
<accession>A0AAW2AYH2</accession>
<evidence type="ECO:0000259" key="5">
    <source>
        <dbReference type="SMART" id="SM00477"/>
    </source>
</evidence>
<reference evidence="7 8" key="1">
    <citation type="submission" date="2024-05" db="EMBL/GenBank/DDBJ databases">
        <title>A high-quality chromosomal-level genome assembly of Topmouth culter (Culter alburnus).</title>
        <authorList>
            <person name="Zhao H."/>
        </authorList>
    </citation>
    <scope>NUCLEOTIDE SEQUENCE [LARGE SCALE GENOMIC DNA]</scope>
    <source>
        <strain evidence="7">CATC2023</strain>
        <tissue evidence="7">Muscle</tissue>
    </source>
</reference>
<dbReference type="PANTHER" id="PTHR13966:SF5">
    <property type="entry name" value="ENDONUCLEASE G, MITOCHONDRIAL"/>
    <property type="match status" value="1"/>
</dbReference>
<sequence length="425" mass="48235">MIEKKYDIKKKHGCWPDDYIKRAWEETQGMNKKESEDWATVIILQIVKRSLVQSDLKDKLVWNYKELHLTDTPDQMKAEKENVGPKADDGLRSTDRPTERSYQSNDVMETMGPTEGAQQHSGAIPINNGSHTQTGGVSQRRPETSFAGSNPSSHPCRVAPEVENAPRADETICIRIPFTEMFRSELIEEQEEVPNARSRYKLIDGAPSDADIRKRKSYVISFNNITRNARWVYEVLNKETLANNCVQGAFGDPYEGGHLAAAANHRWCQEALNDANLNSNITPQHKTLNKGLWKTLENGCRDRIGQPGVHNVHVYSGPLYRPILEQIDYRIEDKLVPTHFFKVIIVENDNGTVEKPKCYVMPNMQYATLGESSVDIEVFERDSELRFIERRPLVGQRDRIKKATLQGEGVNSTLLSVNIGVRISS</sequence>
<dbReference type="InterPro" id="IPR020821">
    <property type="entry name" value="ENPP1-3/EXOG-like_nuc-like"/>
</dbReference>
<protein>
    <recommendedName>
        <fullName evidence="9">Endonuclease G, mitochondrial</fullName>
    </recommendedName>
</protein>
<keyword evidence="8" id="KW-1185">Reference proteome</keyword>
<proteinExistence type="inferred from homology"/>
<feature type="domain" description="ENPP1-3/EXOG-like endonuclease/phosphodiesterase" evidence="5">
    <location>
        <begin position="215"/>
        <end position="394"/>
    </location>
</feature>
<dbReference type="InterPro" id="IPR044925">
    <property type="entry name" value="His-Me_finger_sf"/>
</dbReference>
<organism evidence="7 8">
    <name type="scientific">Culter alburnus</name>
    <name type="common">Topmouth culter</name>
    <dbReference type="NCBI Taxonomy" id="194366"/>
    <lineage>
        <taxon>Eukaryota</taxon>
        <taxon>Metazoa</taxon>
        <taxon>Chordata</taxon>
        <taxon>Craniata</taxon>
        <taxon>Vertebrata</taxon>
        <taxon>Euteleostomi</taxon>
        <taxon>Actinopterygii</taxon>
        <taxon>Neopterygii</taxon>
        <taxon>Teleostei</taxon>
        <taxon>Ostariophysi</taxon>
        <taxon>Cypriniformes</taxon>
        <taxon>Xenocyprididae</taxon>
        <taxon>Xenocypridinae</taxon>
        <taxon>Culter</taxon>
    </lineage>
</organism>
<feature type="domain" description="DNA/RNA non-specific endonuclease/pyrophosphatase/phosphodiesterase" evidence="6">
    <location>
        <begin position="214"/>
        <end position="394"/>
    </location>
</feature>
<feature type="binding site" evidence="3">
    <location>
        <position position="289"/>
    </location>
    <ligand>
        <name>Mg(2+)</name>
        <dbReference type="ChEBI" id="CHEBI:18420"/>
        <note>catalytic</note>
    </ligand>
</feature>
<dbReference type="GO" id="GO:0005743">
    <property type="term" value="C:mitochondrial inner membrane"/>
    <property type="evidence" value="ECO:0007669"/>
    <property type="project" value="TreeGrafter"/>
</dbReference>
<evidence type="ECO:0000313" key="7">
    <source>
        <dbReference type="EMBL" id="KAK9978582.1"/>
    </source>
</evidence>
<gene>
    <name evidence="7" type="ORF">ABG768_020327</name>
</gene>
<feature type="active site" description="Proton acceptor" evidence="2">
    <location>
        <position position="258"/>
    </location>
</feature>
<evidence type="ECO:0000259" key="6">
    <source>
        <dbReference type="SMART" id="SM00892"/>
    </source>
</evidence>
<comment type="similarity">
    <text evidence="1">Belongs to the DNA/RNA non-specific endonuclease family.</text>
</comment>